<evidence type="ECO:0000313" key="3">
    <source>
        <dbReference type="EMBL" id="TKR86937.1"/>
    </source>
</evidence>
<evidence type="ECO:0000256" key="2">
    <source>
        <dbReference type="SAM" id="SignalP"/>
    </source>
</evidence>
<evidence type="ECO:0000313" key="4">
    <source>
        <dbReference type="Proteomes" id="UP000298663"/>
    </source>
</evidence>
<feature type="signal peptide" evidence="2">
    <location>
        <begin position="1"/>
        <end position="20"/>
    </location>
</feature>
<dbReference type="EMBL" id="AZBU02000003">
    <property type="protein sequence ID" value="TKR86937.1"/>
    <property type="molecule type" value="Genomic_DNA"/>
</dbReference>
<keyword evidence="4" id="KW-1185">Reference proteome</keyword>
<proteinExistence type="predicted"/>
<sequence length="79" mass="9216">MVRPCASVLLLIFPVSGANRRRPAQTRHGDLHLGRSPRDRSLLRRHPEQHRHGIHPWHVLRWLPSVRPGLHPAPRDDLR</sequence>
<comment type="caution">
    <text evidence="3">The sequence shown here is derived from an EMBL/GenBank/DDBJ whole genome shotgun (WGS) entry which is preliminary data.</text>
</comment>
<evidence type="ECO:0000256" key="1">
    <source>
        <dbReference type="SAM" id="MobiDB-lite"/>
    </source>
</evidence>
<keyword evidence="2" id="KW-0732">Signal</keyword>
<dbReference type="OrthoDB" id="5857177at2759"/>
<gene>
    <name evidence="3" type="ORF">L596_011430</name>
</gene>
<feature type="chain" id="PRO_5020398259" description="Secreted protein" evidence="2">
    <location>
        <begin position="21"/>
        <end position="79"/>
    </location>
</feature>
<name>A0A4U5NTW1_STECR</name>
<dbReference type="Proteomes" id="UP000298663">
    <property type="component" value="Unassembled WGS sequence"/>
</dbReference>
<dbReference type="AlphaFoldDB" id="A0A4U5NTW1"/>
<evidence type="ECO:0008006" key="5">
    <source>
        <dbReference type="Google" id="ProtNLM"/>
    </source>
</evidence>
<protein>
    <recommendedName>
        <fullName evidence="5">Secreted protein</fullName>
    </recommendedName>
</protein>
<accession>A0A4U5NTW1</accession>
<feature type="compositionally biased region" description="Basic and acidic residues" evidence="1">
    <location>
        <begin position="27"/>
        <end position="46"/>
    </location>
</feature>
<feature type="region of interest" description="Disordered" evidence="1">
    <location>
        <begin position="20"/>
        <end position="47"/>
    </location>
</feature>
<reference evidence="3 4" key="2">
    <citation type="journal article" date="2019" name="G3 (Bethesda)">
        <title>Hybrid Assembly of the Genome of the Entomopathogenic Nematode Steinernema carpocapsae Identifies the X-Chromosome.</title>
        <authorList>
            <person name="Serra L."/>
            <person name="Macchietto M."/>
            <person name="Macias-Munoz A."/>
            <person name="McGill C.J."/>
            <person name="Rodriguez I.M."/>
            <person name="Rodriguez B."/>
            <person name="Murad R."/>
            <person name="Mortazavi A."/>
        </authorList>
    </citation>
    <scope>NUCLEOTIDE SEQUENCE [LARGE SCALE GENOMIC DNA]</scope>
    <source>
        <strain evidence="3 4">ALL</strain>
    </source>
</reference>
<reference evidence="3 4" key="1">
    <citation type="journal article" date="2015" name="Genome Biol.">
        <title>Comparative genomics of Steinernema reveals deeply conserved gene regulatory networks.</title>
        <authorList>
            <person name="Dillman A.R."/>
            <person name="Macchietto M."/>
            <person name="Porter C.F."/>
            <person name="Rogers A."/>
            <person name="Williams B."/>
            <person name="Antoshechkin I."/>
            <person name="Lee M.M."/>
            <person name="Goodwin Z."/>
            <person name="Lu X."/>
            <person name="Lewis E.E."/>
            <person name="Goodrich-Blair H."/>
            <person name="Stock S.P."/>
            <person name="Adams B.J."/>
            <person name="Sternberg P.W."/>
            <person name="Mortazavi A."/>
        </authorList>
    </citation>
    <scope>NUCLEOTIDE SEQUENCE [LARGE SCALE GENOMIC DNA]</scope>
    <source>
        <strain evidence="3 4">ALL</strain>
    </source>
</reference>
<organism evidence="3 4">
    <name type="scientific">Steinernema carpocapsae</name>
    <name type="common">Entomopathogenic nematode</name>
    <dbReference type="NCBI Taxonomy" id="34508"/>
    <lineage>
        <taxon>Eukaryota</taxon>
        <taxon>Metazoa</taxon>
        <taxon>Ecdysozoa</taxon>
        <taxon>Nematoda</taxon>
        <taxon>Chromadorea</taxon>
        <taxon>Rhabditida</taxon>
        <taxon>Tylenchina</taxon>
        <taxon>Panagrolaimomorpha</taxon>
        <taxon>Strongyloidoidea</taxon>
        <taxon>Steinernematidae</taxon>
        <taxon>Steinernema</taxon>
    </lineage>
</organism>